<sequence length="355" mass="39467">MPVYLAHGFRWQREGFTGIRVHAIVQNLEDMSVEYIQNEFSRETLLQNFRKIFPKLMQQLEDTRTGRTIHFLEQYDPDDELSENAVSQKFAFVADRVITMAVGASRGASELVSAARPESSIVPTTTHSRTTSQPLSTVSKTSTSASSQTSSSPTPRNSPTALSLSIEDAMSSGPAVTPQQWEALAQLRDKLAEGEKIGWWVVYNGDPDRAFSDEDDDELDDEDSEQAEEEGARTPTQTEPHVNGVLGQPLPSLLPTDMKALPQPAEEKVPIGTAIPHPPPPPLEKPTPREDQTNVRPKSNGRSFVNPLSLRKKSSRANLQPPKNQDIPEPPKLKEINKKDGFRYKFFGRGDKKVN</sequence>
<feature type="compositionally biased region" description="Low complexity" evidence="1">
    <location>
        <begin position="136"/>
        <end position="160"/>
    </location>
</feature>
<dbReference type="EMBL" id="JAVRRJ010000005">
    <property type="protein sequence ID" value="KAK5084754.1"/>
    <property type="molecule type" value="Genomic_DNA"/>
</dbReference>
<reference evidence="2 3" key="1">
    <citation type="submission" date="2023-08" db="EMBL/GenBank/DDBJ databases">
        <title>Black Yeasts Isolated from many extreme environments.</title>
        <authorList>
            <person name="Coleine C."/>
            <person name="Stajich J.E."/>
            <person name="Selbmann L."/>
        </authorList>
    </citation>
    <scope>NUCLEOTIDE SEQUENCE [LARGE SCALE GENOMIC DNA]</scope>
    <source>
        <strain evidence="2 3">CCFEE 5910</strain>
    </source>
</reference>
<feature type="compositionally biased region" description="Polar residues" evidence="1">
    <location>
        <begin position="294"/>
        <end position="303"/>
    </location>
</feature>
<gene>
    <name evidence="2" type="ORF">LTR05_005832</name>
</gene>
<dbReference type="AlphaFoldDB" id="A0AAN7SYF6"/>
<feature type="region of interest" description="Disordered" evidence="1">
    <location>
        <begin position="205"/>
        <end position="355"/>
    </location>
</feature>
<proteinExistence type="predicted"/>
<evidence type="ECO:0000313" key="3">
    <source>
        <dbReference type="Proteomes" id="UP001309876"/>
    </source>
</evidence>
<feature type="compositionally biased region" description="Basic and acidic residues" evidence="1">
    <location>
        <begin position="329"/>
        <end position="355"/>
    </location>
</feature>
<comment type="caution">
    <text evidence="2">The sequence shown here is derived from an EMBL/GenBank/DDBJ whole genome shotgun (WGS) entry which is preliminary data.</text>
</comment>
<feature type="compositionally biased region" description="Pro residues" evidence="1">
    <location>
        <begin position="276"/>
        <end position="285"/>
    </location>
</feature>
<organism evidence="2 3">
    <name type="scientific">Lithohypha guttulata</name>
    <dbReference type="NCBI Taxonomy" id="1690604"/>
    <lineage>
        <taxon>Eukaryota</taxon>
        <taxon>Fungi</taxon>
        <taxon>Dikarya</taxon>
        <taxon>Ascomycota</taxon>
        <taxon>Pezizomycotina</taxon>
        <taxon>Eurotiomycetes</taxon>
        <taxon>Chaetothyriomycetidae</taxon>
        <taxon>Chaetothyriales</taxon>
        <taxon>Trichomeriaceae</taxon>
        <taxon>Lithohypha</taxon>
    </lineage>
</organism>
<protein>
    <submittedName>
        <fullName evidence="2">Uncharacterized protein</fullName>
    </submittedName>
</protein>
<name>A0AAN7SYF6_9EURO</name>
<feature type="compositionally biased region" description="Acidic residues" evidence="1">
    <location>
        <begin position="213"/>
        <end position="229"/>
    </location>
</feature>
<accession>A0AAN7SYF6</accession>
<keyword evidence="3" id="KW-1185">Reference proteome</keyword>
<feature type="region of interest" description="Disordered" evidence="1">
    <location>
        <begin position="112"/>
        <end position="161"/>
    </location>
</feature>
<evidence type="ECO:0000256" key="1">
    <source>
        <dbReference type="SAM" id="MobiDB-lite"/>
    </source>
</evidence>
<evidence type="ECO:0000313" key="2">
    <source>
        <dbReference type="EMBL" id="KAK5084754.1"/>
    </source>
</evidence>
<feature type="compositionally biased region" description="Polar residues" evidence="1">
    <location>
        <begin position="121"/>
        <end position="135"/>
    </location>
</feature>
<dbReference type="Proteomes" id="UP001309876">
    <property type="component" value="Unassembled WGS sequence"/>
</dbReference>